<accession>A0A1H4FQG0</accession>
<proteinExistence type="predicted"/>
<dbReference type="EMBL" id="FNRL01000027">
    <property type="protein sequence ID" value="SEA99566.1"/>
    <property type="molecule type" value="Genomic_DNA"/>
</dbReference>
<evidence type="ECO:0000313" key="2">
    <source>
        <dbReference type="Proteomes" id="UP000199656"/>
    </source>
</evidence>
<dbReference type="Proteomes" id="UP000199656">
    <property type="component" value="Unassembled WGS sequence"/>
</dbReference>
<keyword evidence="2" id="KW-1185">Reference proteome</keyword>
<name>A0A1H4FQG0_9BACT</name>
<evidence type="ECO:0000313" key="1">
    <source>
        <dbReference type="EMBL" id="SEA99566.1"/>
    </source>
</evidence>
<protein>
    <submittedName>
        <fullName evidence="1">Uncharacterized protein</fullName>
    </submittedName>
</protein>
<dbReference type="AlphaFoldDB" id="A0A1H4FQG0"/>
<sequence length="154" mass="17797">MRSEIGFFPDNIYFYGSMKRWLNRLLIYLGLFIVGFYSKATAHASKGVRFPARQTVTTVGHIPMAREKHTDLNFSRPKKVKENFKIIYATDTEDEDETVVAFKKNLVTPQLVASLYYYLLASLPDQATFKPLVPVTPHFDYPAGLYLRLRVIRI</sequence>
<dbReference type="STRING" id="408074.SAMN05660909_04613"/>
<gene>
    <name evidence="1" type="ORF">SAMN05660909_04613</name>
</gene>
<reference evidence="2" key="1">
    <citation type="submission" date="2016-10" db="EMBL/GenBank/DDBJ databases">
        <authorList>
            <person name="Varghese N."/>
            <person name="Submissions S."/>
        </authorList>
    </citation>
    <scope>NUCLEOTIDE SEQUENCE [LARGE SCALE GENOMIC DNA]</scope>
    <source>
        <strain evidence="2">DSM 23920</strain>
    </source>
</reference>
<organism evidence="1 2">
    <name type="scientific">Chitinophaga terrae</name>
    <name type="common">ex Kim and Jung 2007</name>
    <dbReference type="NCBI Taxonomy" id="408074"/>
    <lineage>
        <taxon>Bacteria</taxon>
        <taxon>Pseudomonadati</taxon>
        <taxon>Bacteroidota</taxon>
        <taxon>Chitinophagia</taxon>
        <taxon>Chitinophagales</taxon>
        <taxon>Chitinophagaceae</taxon>
        <taxon>Chitinophaga</taxon>
    </lineage>
</organism>